<dbReference type="GO" id="GO:0022857">
    <property type="term" value="F:transmembrane transporter activity"/>
    <property type="evidence" value="ECO:0007669"/>
    <property type="project" value="InterPro"/>
</dbReference>
<keyword evidence="2 6" id="KW-0812">Transmembrane</keyword>
<feature type="compositionally biased region" description="Polar residues" evidence="5">
    <location>
        <begin position="1"/>
        <end position="18"/>
    </location>
</feature>
<dbReference type="Pfam" id="PF07690">
    <property type="entry name" value="MFS_1"/>
    <property type="match status" value="1"/>
</dbReference>
<feature type="transmembrane region" description="Helical" evidence="6">
    <location>
        <begin position="48"/>
        <end position="68"/>
    </location>
</feature>
<organism evidence="7 8">
    <name type="scientific">Daedalea quercina L-15889</name>
    <dbReference type="NCBI Taxonomy" id="1314783"/>
    <lineage>
        <taxon>Eukaryota</taxon>
        <taxon>Fungi</taxon>
        <taxon>Dikarya</taxon>
        <taxon>Basidiomycota</taxon>
        <taxon>Agaricomycotina</taxon>
        <taxon>Agaricomycetes</taxon>
        <taxon>Polyporales</taxon>
        <taxon>Fomitopsis</taxon>
    </lineage>
</organism>
<feature type="transmembrane region" description="Helical" evidence="6">
    <location>
        <begin position="210"/>
        <end position="228"/>
    </location>
</feature>
<dbReference type="InterPro" id="IPR011701">
    <property type="entry name" value="MFS"/>
</dbReference>
<feature type="transmembrane region" description="Helical" evidence="6">
    <location>
        <begin position="144"/>
        <end position="162"/>
    </location>
</feature>
<accession>A0A165Q7A6</accession>
<sequence>MGSAEISTQEASKSTPSVSPLDVQSVPHTDVLVDDSTLSTPRVYKRRWLGLVAIIILNVVAGMPLVWFGPIADSTANEFRFTLDQVNWLGNCINLTYLPCAVAVPMLYTRLGLRRTCFIGGLLLIVAAWVRYAGTTHPLSVSGAYSLVIIGQIISGVVQPIFQVLAPGYSEKWFDLRQRTTATMLMAVANPIGSALGQLISPLVGTPRDSILVLAIISTAVTPLIFLVNDAPPAPPTLAAAQESPSFWSFVRAMAGREPQNLSTYMTLRQRTDFVVLAFVFGVLVASITTFSILSSQDLEPYDYSDEIAGLMGATLLLVGLLATVITAPLFDRILTHHLAWTCKCLCPIIGGAWISLIWAVRRNDTGGLFAIMAIVGASSLTLLPVALELAVELTRNANASCAMLWASSNTCGVVFVLSQGALRASANADPPYNMYRAIIFQGAVATAAAIVIFFMEGKQVRRSADEQAQAQIATMGTHEMDMPKSTEIRDNVSLSVGPT</sequence>
<feature type="transmembrane region" description="Helical" evidence="6">
    <location>
        <begin position="274"/>
        <end position="296"/>
    </location>
</feature>
<feature type="transmembrane region" description="Helical" evidence="6">
    <location>
        <begin position="115"/>
        <end position="132"/>
    </location>
</feature>
<evidence type="ECO:0000256" key="3">
    <source>
        <dbReference type="ARBA" id="ARBA00022989"/>
    </source>
</evidence>
<dbReference type="SUPFAM" id="SSF103473">
    <property type="entry name" value="MFS general substrate transporter"/>
    <property type="match status" value="1"/>
</dbReference>
<keyword evidence="3 6" id="KW-1133">Transmembrane helix</keyword>
<evidence type="ECO:0000256" key="1">
    <source>
        <dbReference type="ARBA" id="ARBA00004141"/>
    </source>
</evidence>
<dbReference type="InterPro" id="IPR036259">
    <property type="entry name" value="MFS_trans_sf"/>
</dbReference>
<feature type="transmembrane region" description="Helical" evidence="6">
    <location>
        <begin position="343"/>
        <end position="361"/>
    </location>
</feature>
<feature type="transmembrane region" description="Helical" evidence="6">
    <location>
        <begin position="367"/>
        <end position="391"/>
    </location>
</feature>
<evidence type="ECO:0000256" key="6">
    <source>
        <dbReference type="SAM" id="Phobius"/>
    </source>
</evidence>
<evidence type="ECO:0000256" key="5">
    <source>
        <dbReference type="SAM" id="MobiDB-lite"/>
    </source>
</evidence>
<proteinExistence type="predicted"/>
<keyword evidence="4 6" id="KW-0472">Membrane</keyword>
<keyword evidence="8" id="KW-1185">Reference proteome</keyword>
<dbReference type="PANTHER" id="PTHR10924">
    <property type="entry name" value="MAJOR FACILITATOR SUPERFAMILY PROTEIN-RELATED"/>
    <property type="match status" value="1"/>
</dbReference>
<dbReference type="InterPro" id="IPR049680">
    <property type="entry name" value="FLVCR1-2_SLC49-like"/>
</dbReference>
<dbReference type="Gene3D" id="1.20.1250.20">
    <property type="entry name" value="MFS general substrate transporter like domains"/>
    <property type="match status" value="2"/>
</dbReference>
<feature type="transmembrane region" description="Helical" evidence="6">
    <location>
        <begin position="403"/>
        <end position="423"/>
    </location>
</feature>
<evidence type="ECO:0000256" key="2">
    <source>
        <dbReference type="ARBA" id="ARBA00022692"/>
    </source>
</evidence>
<name>A0A165Q7A6_9APHY</name>
<dbReference type="EMBL" id="KV429060">
    <property type="protein sequence ID" value="KZT69101.1"/>
    <property type="molecule type" value="Genomic_DNA"/>
</dbReference>
<comment type="subcellular location">
    <subcellularLocation>
        <location evidence="1">Membrane</location>
        <topology evidence="1">Multi-pass membrane protein</topology>
    </subcellularLocation>
</comment>
<protein>
    <submittedName>
        <fullName evidence="7">MFS general substrate transporter</fullName>
    </submittedName>
</protein>
<dbReference type="Proteomes" id="UP000076727">
    <property type="component" value="Unassembled WGS sequence"/>
</dbReference>
<evidence type="ECO:0000256" key="4">
    <source>
        <dbReference type="ARBA" id="ARBA00023136"/>
    </source>
</evidence>
<gene>
    <name evidence="7" type="ORF">DAEQUDRAFT_691275</name>
</gene>
<feature type="transmembrane region" description="Helical" evidence="6">
    <location>
        <begin position="183"/>
        <end position="204"/>
    </location>
</feature>
<dbReference type="OrthoDB" id="422206at2759"/>
<feature type="transmembrane region" description="Helical" evidence="6">
    <location>
        <begin position="435"/>
        <end position="456"/>
    </location>
</feature>
<evidence type="ECO:0000313" key="8">
    <source>
        <dbReference type="Proteomes" id="UP000076727"/>
    </source>
</evidence>
<feature type="transmembrane region" description="Helical" evidence="6">
    <location>
        <begin position="308"/>
        <end position="331"/>
    </location>
</feature>
<evidence type="ECO:0000313" key="7">
    <source>
        <dbReference type="EMBL" id="KZT69101.1"/>
    </source>
</evidence>
<dbReference type="PANTHER" id="PTHR10924:SF6">
    <property type="entry name" value="SOLUTE CARRIER FAMILY 49 MEMBER A3"/>
    <property type="match status" value="1"/>
</dbReference>
<feature type="transmembrane region" description="Helical" evidence="6">
    <location>
        <begin position="88"/>
        <end position="108"/>
    </location>
</feature>
<feature type="region of interest" description="Disordered" evidence="5">
    <location>
        <begin position="1"/>
        <end position="22"/>
    </location>
</feature>
<reference evidence="7 8" key="1">
    <citation type="journal article" date="2016" name="Mol. Biol. Evol.">
        <title>Comparative Genomics of Early-Diverging Mushroom-Forming Fungi Provides Insights into the Origins of Lignocellulose Decay Capabilities.</title>
        <authorList>
            <person name="Nagy L.G."/>
            <person name="Riley R."/>
            <person name="Tritt A."/>
            <person name="Adam C."/>
            <person name="Daum C."/>
            <person name="Floudas D."/>
            <person name="Sun H."/>
            <person name="Yadav J.S."/>
            <person name="Pangilinan J."/>
            <person name="Larsson K.H."/>
            <person name="Matsuura K."/>
            <person name="Barry K."/>
            <person name="Labutti K."/>
            <person name="Kuo R."/>
            <person name="Ohm R.A."/>
            <person name="Bhattacharya S.S."/>
            <person name="Shirouzu T."/>
            <person name="Yoshinaga Y."/>
            <person name="Martin F.M."/>
            <person name="Grigoriev I.V."/>
            <person name="Hibbett D.S."/>
        </authorList>
    </citation>
    <scope>NUCLEOTIDE SEQUENCE [LARGE SCALE GENOMIC DNA]</scope>
    <source>
        <strain evidence="7 8">L-15889</strain>
    </source>
</reference>
<dbReference type="AlphaFoldDB" id="A0A165Q7A6"/>
<dbReference type="GO" id="GO:0016020">
    <property type="term" value="C:membrane"/>
    <property type="evidence" value="ECO:0007669"/>
    <property type="project" value="UniProtKB-SubCell"/>
</dbReference>